<evidence type="ECO:0000256" key="5">
    <source>
        <dbReference type="ARBA" id="ARBA00022673"/>
    </source>
</evidence>
<evidence type="ECO:0000256" key="11">
    <source>
        <dbReference type="ARBA" id="ARBA00023128"/>
    </source>
</evidence>
<evidence type="ECO:0000259" key="17">
    <source>
        <dbReference type="Pfam" id="PF04678"/>
    </source>
</evidence>
<reference evidence="18" key="1">
    <citation type="submission" date="2022-08" db="UniProtKB">
        <authorList>
            <consortium name="EnsemblMetazoa"/>
        </authorList>
    </citation>
    <scope>IDENTIFICATION</scope>
    <source>
        <strain evidence="18">05x7-T-G4-1.051#20</strain>
    </source>
</reference>
<keyword evidence="10 15" id="KW-0406">Ion transport</keyword>
<dbReference type="GO" id="GO:0051560">
    <property type="term" value="P:mitochondrial calcium ion homeostasis"/>
    <property type="evidence" value="ECO:0007669"/>
    <property type="project" value="UniProtKB-UniRule"/>
</dbReference>
<dbReference type="OMA" id="DDIYVEY"/>
<dbReference type="Pfam" id="PF04678">
    <property type="entry name" value="MCU"/>
    <property type="match status" value="1"/>
</dbReference>
<dbReference type="OrthoDB" id="278338at2759"/>
<dbReference type="PANTHER" id="PTHR13462:SF10">
    <property type="entry name" value="CALCIUM UNIPORTER PROTEIN, MITOCHONDRIAL"/>
    <property type="match status" value="1"/>
</dbReference>
<proteinExistence type="inferred from homology"/>
<evidence type="ECO:0000313" key="19">
    <source>
        <dbReference type="Proteomes" id="UP000005408"/>
    </source>
</evidence>
<protein>
    <recommendedName>
        <fullName evidence="15">Calcium uniporter protein</fullName>
    </recommendedName>
</protein>
<dbReference type="InterPro" id="IPR006769">
    <property type="entry name" value="MCU_C"/>
</dbReference>
<dbReference type="GO" id="GO:0036444">
    <property type="term" value="P:calcium import into the mitochondrion"/>
    <property type="evidence" value="ECO:0007669"/>
    <property type="project" value="TreeGrafter"/>
</dbReference>
<dbReference type="GO" id="GO:1990246">
    <property type="term" value="C:uniplex complex"/>
    <property type="evidence" value="ECO:0007669"/>
    <property type="project" value="TreeGrafter"/>
</dbReference>
<evidence type="ECO:0000256" key="2">
    <source>
        <dbReference type="ARBA" id="ARBA00005653"/>
    </source>
</evidence>
<keyword evidence="13 15" id="KW-0407">Ion channel</keyword>
<evidence type="ECO:0000256" key="12">
    <source>
        <dbReference type="ARBA" id="ARBA00023136"/>
    </source>
</evidence>
<dbReference type="Proteomes" id="UP000005408">
    <property type="component" value="Unassembled WGS sequence"/>
</dbReference>
<dbReference type="GO" id="GO:0015292">
    <property type="term" value="F:uniporter activity"/>
    <property type="evidence" value="ECO:0007669"/>
    <property type="project" value="UniProtKB-UniRule"/>
</dbReference>
<evidence type="ECO:0000256" key="13">
    <source>
        <dbReference type="ARBA" id="ARBA00023303"/>
    </source>
</evidence>
<comment type="function">
    <text evidence="15">Mitochondrial inner membrane calcium uniporter that mediates calcium uptake into mitochondria. Mitochondrial calcium homeostasis plays key roles in cellular physiology and regulates cell bioenergetics, cytoplasmic calcium signals and activation of cell death pathways.</text>
</comment>
<dbReference type="GO" id="GO:0005262">
    <property type="term" value="F:calcium channel activity"/>
    <property type="evidence" value="ECO:0007669"/>
    <property type="project" value="UniProtKB-UniRule"/>
</dbReference>
<dbReference type="EnsemblMetazoa" id="G767.6">
    <property type="protein sequence ID" value="G767.6:cds"/>
    <property type="gene ID" value="G767"/>
</dbReference>
<feature type="transmembrane region" description="Helical" evidence="15">
    <location>
        <begin position="244"/>
        <end position="262"/>
    </location>
</feature>
<comment type="catalytic activity">
    <reaction evidence="14">
        <text>Ca(2+)(in) = Ca(2+)(out)</text>
        <dbReference type="Rhea" id="RHEA:29671"/>
        <dbReference type="ChEBI" id="CHEBI:29108"/>
    </reaction>
</comment>
<comment type="similarity">
    <text evidence="2 15">Belongs to the MCU (TC 1.A.77) family.</text>
</comment>
<feature type="domain" description="Calcium uniporter protein C-terminal" evidence="17">
    <location>
        <begin position="95"/>
        <end position="298"/>
    </location>
</feature>
<keyword evidence="5 15" id="KW-0107">Calcium channel</keyword>
<comment type="domain">
    <text evidence="15">The selectivity filter, in which calcium ions are arranged in single file, is composed of two acidic rings separated by one helical turn along the central axis of the channel pore.</text>
</comment>
<evidence type="ECO:0000256" key="7">
    <source>
        <dbReference type="ARBA" id="ARBA00022792"/>
    </source>
</evidence>
<keyword evidence="3 15" id="KW-0813">Transport</keyword>
<keyword evidence="16" id="KW-0175">Coiled coil</keyword>
<accession>A0A8W8NW50</accession>
<evidence type="ECO:0000256" key="8">
    <source>
        <dbReference type="ARBA" id="ARBA00022837"/>
    </source>
</evidence>
<comment type="subcellular location">
    <subcellularLocation>
        <location evidence="1 15">Mitochondrion inner membrane</location>
        <topology evidence="1 15">Multi-pass membrane protein</topology>
    </subcellularLocation>
</comment>
<evidence type="ECO:0000256" key="4">
    <source>
        <dbReference type="ARBA" id="ARBA00022568"/>
    </source>
</evidence>
<evidence type="ECO:0000256" key="3">
    <source>
        <dbReference type="ARBA" id="ARBA00022448"/>
    </source>
</evidence>
<evidence type="ECO:0000256" key="6">
    <source>
        <dbReference type="ARBA" id="ARBA00022692"/>
    </source>
</evidence>
<feature type="coiled-coil region" evidence="16">
    <location>
        <begin position="168"/>
        <end position="205"/>
    </location>
</feature>
<keyword evidence="4 15" id="KW-0109">Calcium transport</keyword>
<keyword evidence="7 15" id="KW-0999">Mitochondrion inner membrane</keyword>
<dbReference type="InterPro" id="IPR039055">
    <property type="entry name" value="MCU_fam"/>
</dbReference>
<keyword evidence="6 15" id="KW-0812">Transmembrane</keyword>
<keyword evidence="19" id="KW-1185">Reference proteome</keyword>
<keyword evidence="11 15" id="KW-0496">Mitochondrion</keyword>
<keyword evidence="9 15" id="KW-1133">Transmembrane helix</keyword>
<evidence type="ECO:0000256" key="14">
    <source>
        <dbReference type="ARBA" id="ARBA00036634"/>
    </source>
</evidence>
<sequence>MASARLLCVVRQDFYQQVHGVLRRNLLRKQQIKPLICPCSFYSSLTKDISEARVEVRDGLSVFTVPLPSRRENCEFTLKPVSQTVGDLLNYMTKEDGGIDRAAVYTDDGVRISRSTTIDVLLRHNFKLVVNSTEYDIKAPEGFQATTSEDLKELSDAKNLIAHLYSSMNVEQHQIEQEKELLKKLEHLKMELAPMEEKMNKLNAVAQRRTSFLSWAGLAAMGVQFGFLARLTWWDYSWDIMEPVTYFVTYGTTMAMFAYFVLTKQEYNFVEVKDRQHLLALHGNAKKEGLDISKYNELKEASAKLEYDIRRLKDPLQLHVPMLNPSKDSSQ</sequence>
<dbReference type="PANTHER" id="PTHR13462">
    <property type="entry name" value="CALCIUM UNIPORTER PROTEIN, MITOCHONDRIAL"/>
    <property type="match status" value="1"/>
</dbReference>
<name>A0A8W8NW50_MAGGI</name>
<evidence type="ECO:0000256" key="15">
    <source>
        <dbReference type="RuleBase" id="RU367035"/>
    </source>
</evidence>
<evidence type="ECO:0000256" key="9">
    <source>
        <dbReference type="ARBA" id="ARBA00022989"/>
    </source>
</evidence>
<dbReference type="AlphaFoldDB" id="A0A8W8NW50"/>
<organism evidence="18 19">
    <name type="scientific">Magallana gigas</name>
    <name type="common">Pacific oyster</name>
    <name type="synonym">Crassostrea gigas</name>
    <dbReference type="NCBI Taxonomy" id="29159"/>
    <lineage>
        <taxon>Eukaryota</taxon>
        <taxon>Metazoa</taxon>
        <taxon>Spiralia</taxon>
        <taxon>Lophotrochozoa</taxon>
        <taxon>Mollusca</taxon>
        <taxon>Bivalvia</taxon>
        <taxon>Autobranchia</taxon>
        <taxon>Pteriomorphia</taxon>
        <taxon>Ostreida</taxon>
        <taxon>Ostreoidea</taxon>
        <taxon>Ostreidae</taxon>
        <taxon>Magallana</taxon>
    </lineage>
</organism>
<keyword evidence="12 15" id="KW-0472">Membrane</keyword>
<evidence type="ECO:0000256" key="1">
    <source>
        <dbReference type="ARBA" id="ARBA00004448"/>
    </source>
</evidence>
<dbReference type="EnsemblMetazoa" id="G767.3">
    <property type="protein sequence ID" value="G767.3:cds"/>
    <property type="gene ID" value="G767"/>
</dbReference>
<keyword evidence="8 15" id="KW-0106">Calcium</keyword>
<evidence type="ECO:0000313" key="18">
    <source>
        <dbReference type="EnsemblMetazoa" id="G767.6:cds"/>
    </source>
</evidence>
<evidence type="ECO:0000256" key="10">
    <source>
        <dbReference type="ARBA" id="ARBA00023065"/>
    </source>
</evidence>
<evidence type="ECO:0000256" key="16">
    <source>
        <dbReference type="SAM" id="Coils"/>
    </source>
</evidence>
<feature type="transmembrane region" description="Helical" evidence="15">
    <location>
        <begin position="212"/>
        <end position="232"/>
    </location>
</feature>